<dbReference type="VEuPathDB" id="FungiDB:BCV72DRAFT_240012"/>
<sequence>MTLVTSRFVFVFLKEIEKESKEMTDVKERNVAIQKLYLVKSISVFKINVTLAQGDKIRFWGVKMKMRDTLLQNIEFYKGTFSDCVLYDDLKSNAYYAIEKEVGSEEIK</sequence>
<dbReference type="AlphaFoldDB" id="A0A1X0RAG1"/>
<accession>A0A1X0RAG1</accession>
<dbReference type="Proteomes" id="UP000242414">
    <property type="component" value="Unassembled WGS sequence"/>
</dbReference>
<gene>
    <name evidence="1" type="ORF">BCV72DRAFT_240012</name>
</gene>
<name>A0A1X0RAG1_RHIZD</name>
<organism evidence="1">
    <name type="scientific">Rhizopus microsporus var. microsporus</name>
    <dbReference type="NCBI Taxonomy" id="86635"/>
    <lineage>
        <taxon>Eukaryota</taxon>
        <taxon>Fungi</taxon>
        <taxon>Fungi incertae sedis</taxon>
        <taxon>Mucoromycota</taxon>
        <taxon>Mucoromycotina</taxon>
        <taxon>Mucoromycetes</taxon>
        <taxon>Mucorales</taxon>
        <taxon>Mucorineae</taxon>
        <taxon>Rhizopodaceae</taxon>
        <taxon>Rhizopus</taxon>
    </lineage>
</organism>
<protein>
    <submittedName>
        <fullName evidence="1">Uncharacterized protein</fullName>
    </submittedName>
</protein>
<proteinExistence type="predicted"/>
<reference evidence="1" key="1">
    <citation type="journal article" date="2016" name="Proc. Natl. Acad. Sci. U.S.A.">
        <title>Lipid metabolic changes in an early divergent fungus govern the establishment of a mutualistic symbiosis with endobacteria.</title>
        <authorList>
            <person name="Lastovetsky O.A."/>
            <person name="Gaspar M.L."/>
            <person name="Mondo S.J."/>
            <person name="LaButti K.M."/>
            <person name="Sandor L."/>
            <person name="Grigoriev I.V."/>
            <person name="Henry S.A."/>
            <person name="Pawlowska T.E."/>
        </authorList>
    </citation>
    <scope>NUCLEOTIDE SEQUENCE [LARGE SCALE GENOMIC DNA]</scope>
    <source>
        <strain evidence="1">ATCC 52814</strain>
    </source>
</reference>
<evidence type="ECO:0000313" key="1">
    <source>
        <dbReference type="EMBL" id="ORE09019.1"/>
    </source>
</evidence>
<dbReference type="EMBL" id="KV921881">
    <property type="protein sequence ID" value="ORE09019.1"/>
    <property type="molecule type" value="Genomic_DNA"/>
</dbReference>